<dbReference type="InterPro" id="IPR036388">
    <property type="entry name" value="WH-like_DNA-bd_sf"/>
</dbReference>
<evidence type="ECO:0000256" key="2">
    <source>
        <dbReference type="ARBA" id="ARBA00023015"/>
    </source>
</evidence>
<dbReference type="RefSeq" id="WP_354440932.1">
    <property type="nucleotide sequence ID" value="NZ_JBEPSH010000001.1"/>
</dbReference>
<feature type="domain" description="HTH lysR-type" evidence="5">
    <location>
        <begin position="18"/>
        <end position="75"/>
    </location>
</feature>
<organism evidence="6 7">
    <name type="scientific">Ottowia thiooxydans</name>
    <dbReference type="NCBI Taxonomy" id="219182"/>
    <lineage>
        <taxon>Bacteria</taxon>
        <taxon>Pseudomonadati</taxon>
        <taxon>Pseudomonadota</taxon>
        <taxon>Betaproteobacteria</taxon>
        <taxon>Burkholderiales</taxon>
        <taxon>Comamonadaceae</taxon>
        <taxon>Ottowia</taxon>
    </lineage>
</organism>
<dbReference type="InterPro" id="IPR000847">
    <property type="entry name" value="LysR_HTH_N"/>
</dbReference>
<dbReference type="SUPFAM" id="SSF46785">
    <property type="entry name" value="Winged helix' DNA-binding domain"/>
    <property type="match status" value="1"/>
</dbReference>
<proteinExistence type="inferred from homology"/>
<evidence type="ECO:0000256" key="4">
    <source>
        <dbReference type="ARBA" id="ARBA00023163"/>
    </source>
</evidence>
<dbReference type="PRINTS" id="PR00039">
    <property type="entry name" value="HTHLYSR"/>
</dbReference>
<dbReference type="Pfam" id="PF03466">
    <property type="entry name" value="LysR_substrate"/>
    <property type="match status" value="1"/>
</dbReference>
<dbReference type="SUPFAM" id="SSF53850">
    <property type="entry name" value="Periplasmic binding protein-like II"/>
    <property type="match status" value="1"/>
</dbReference>
<evidence type="ECO:0000256" key="1">
    <source>
        <dbReference type="ARBA" id="ARBA00009437"/>
    </source>
</evidence>
<dbReference type="InterPro" id="IPR005119">
    <property type="entry name" value="LysR_subst-bd"/>
</dbReference>
<dbReference type="PROSITE" id="PS50931">
    <property type="entry name" value="HTH_LYSR"/>
    <property type="match status" value="1"/>
</dbReference>
<gene>
    <name evidence="6" type="ORF">ABIE13_000569</name>
</gene>
<comment type="caution">
    <text evidence="6">The sequence shown here is derived from an EMBL/GenBank/DDBJ whole genome shotgun (WGS) entry which is preliminary data.</text>
</comment>
<dbReference type="PANTHER" id="PTHR30346">
    <property type="entry name" value="TRANSCRIPTIONAL DUAL REGULATOR HCAR-RELATED"/>
    <property type="match status" value="1"/>
</dbReference>
<keyword evidence="3 6" id="KW-0238">DNA-binding</keyword>
<dbReference type="Pfam" id="PF00126">
    <property type="entry name" value="HTH_1"/>
    <property type="match status" value="1"/>
</dbReference>
<dbReference type="Gene3D" id="1.10.10.10">
    <property type="entry name" value="Winged helix-like DNA-binding domain superfamily/Winged helix DNA-binding domain"/>
    <property type="match status" value="1"/>
</dbReference>
<sequence length="314" mass="34796">MIYDVITIRDHLSGCCFMEFRQLRYFLAIAHHGTFRGASEALFIAQPALSTQIKKLEEELNCTLFVRSQRGAKLTDAGARFAQYASEINDQMEATKTAMSAMAGDTRRIRVGIPPLVSKTLSLALLSRARHEFPNLQLEIQELMTGVLRDRLASGAIEIALLNSRMPNEASQSKCLRTERLLIGGVGEIGQLLKSKKPFTVSDLAEVPLVMSTRRNCHREIVEHLAKTYGFKLSIAAEVDSPTRMTELVSHGTCAMIAPRSNFDRPTRKGYVLVPVNGAEAAWETNLVIASGQRKNRTVRAVADLIERIVLSQA</sequence>
<dbReference type="GO" id="GO:0003677">
    <property type="term" value="F:DNA binding"/>
    <property type="evidence" value="ECO:0007669"/>
    <property type="project" value="UniProtKB-KW"/>
</dbReference>
<dbReference type="PANTHER" id="PTHR30346:SF9">
    <property type="entry name" value="LYSR FAMILY TRANSCRIPTIONAL REGULATOR"/>
    <property type="match status" value="1"/>
</dbReference>
<evidence type="ECO:0000256" key="3">
    <source>
        <dbReference type="ARBA" id="ARBA00023125"/>
    </source>
</evidence>
<dbReference type="Gene3D" id="3.40.190.290">
    <property type="match status" value="1"/>
</dbReference>
<evidence type="ECO:0000259" key="5">
    <source>
        <dbReference type="PROSITE" id="PS50931"/>
    </source>
</evidence>
<keyword evidence="4" id="KW-0804">Transcription</keyword>
<keyword evidence="7" id="KW-1185">Reference proteome</keyword>
<accession>A0ABV2Q4G8</accession>
<dbReference type="Proteomes" id="UP001549320">
    <property type="component" value="Unassembled WGS sequence"/>
</dbReference>
<dbReference type="InterPro" id="IPR036390">
    <property type="entry name" value="WH_DNA-bd_sf"/>
</dbReference>
<evidence type="ECO:0000313" key="7">
    <source>
        <dbReference type="Proteomes" id="UP001549320"/>
    </source>
</evidence>
<keyword evidence="2" id="KW-0805">Transcription regulation</keyword>
<comment type="similarity">
    <text evidence="1">Belongs to the LysR transcriptional regulatory family.</text>
</comment>
<name>A0ABV2Q4G8_9BURK</name>
<evidence type="ECO:0000313" key="6">
    <source>
        <dbReference type="EMBL" id="MET4575472.1"/>
    </source>
</evidence>
<dbReference type="EMBL" id="JBEPSH010000001">
    <property type="protein sequence ID" value="MET4575472.1"/>
    <property type="molecule type" value="Genomic_DNA"/>
</dbReference>
<protein>
    <submittedName>
        <fullName evidence="6">DNA-binding transcriptional LysR family regulator</fullName>
    </submittedName>
</protein>
<reference evidence="6 7" key="1">
    <citation type="submission" date="2024-06" db="EMBL/GenBank/DDBJ databases">
        <title>Sorghum-associated microbial communities from plants grown in Nebraska, USA.</title>
        <authorList>
            <person name="Schachtman D."/>
        </authorList>
    </citation>
    <scope>NUCLEOTIDE SEQUENCE [LARGE SCALE GENOMIC DNA]</scope>
    <source>
        <strain evidence="6 7">2709</strain>
    </source>
</reference>